<keyword evidence="5 7" id="KW-0408">Iron</keyword>
<dbReference type="PRINTS" id="PR00385">
    <property type="entry name" value="P450"/>
</dbReference>
<evidence type="ECO:0000256" key="8">
    <source>
        <dbReference type="RuleBase" id="RU000461"/>
    </source>
</evidence>
<dbReference type="GO" id="GO:0016712">
    <property type="term" value="F:oxidoreductase activity, acting on paired donors, with incorporation or reduction of molecular oxygen, reduced flavin or flavoprotein as one donor, and incorporation of one atom of oxygen"/>
    <property type="evidence" value="ECO:0007669"/>
    <property type="project" value="TreeGrafter"/>
</dbReference>
<dbReference type="GO" id="GO:0006082">
    <property type="term" value="P:organic acid metabolic process"/>
    <property type="evidence" value="ECO:0007669"/>
    <property type="project" value="TreeGrafter"/>
</dbReference>
<feature type="transmembrane region" description="Helical" evidence="9">
    <location>
        <begin position="6"/>
        <end position="22"/>
    </location>
</feature>
<dbReference type="InterPro" id="IPR036396">
    <property type="entry name" value="Cyt_P450_sf"/>
</dbReference>
<dbReference type="GO" id="GO:0005506">
    <property type="term" value="F:iron ion binding"/>
    <property type="evidence" value="ECO:0007669"/>
    <property type="project" value="InterPro"/>
</dbReference>
<dbReference type="InterPro" id="IPR017972">
    <property type="entry name" value="Cyt_P450_CS"/>
</dbReference>
<evidence type="ECO:0000313" key="11">
    <source>
        <dbReference type="Proteomes" id="UP000749559"/>
    </source>
</evidence>
<keyword evidence="9" id="KW-0812">Transmembrane</keyword>
<evidence type="ECO:0000256" key="7">
    <source>
        <dbReference type="PIRSR" id="PIRSR602401-1"/>
    </source>
</evidence>
<organism evidence="10 11">
    <name type="scientific">Owenia fusiformis</name>
    <name type="common">Polychaete worm</name>
    <dbReference type="NCBI Taxonomy" id="6347"/>
    <lineage>
        <taxon>Eukaryota</taxon>
        <taxon>Metazoa</taxon>
        <taxon>Spiralia</taxon>
        <taxon>Lophotrochozoa</taxon>
        <taxon>Annelida</taxon>
        <taxon>Polychaeta</taxon>
        <taxon>Sedentaria</taxon>
        <taxon>Canalipalpata</taxon>
        <taxon>Sabellida</taxon>
        <taxon>Oweniida</taxon>
        <taxon>Oweniidae</taxon>
        <taxon>Owenia</taxon>
    </lineage>
</organism>
<dbReference type="GO" id="GO:0008395">
    <property type="term" value="F:steroid hydroxylase activity"/>
    <property type="evidence" value="ECO:0007669"/>
    <property type="project" value="TreeGrafter"/>
</dbReference>
<dbReference type="PRINTS" id="PR00463">
    <property type="entry name" value="EP450I"/>
</dbReference>
<keyword evidence="4 8" id="KW-0560">Oxidoreductase</keyword>
<dbReference type="Pfam" id="PF00067">
    <property type="entry name" value="p450"/>
    <property type="match status" value="1"/>
</dbReference>
<dbReference type="Proteomes" id="UP000749559">
    <property type="component" value="Unassembled WGS sequence"/>
</dbReference>
<keyword evidence="6 8" id="KW-0503">Monooxygenase</keyword>
<evidence type="ECO:0000256" key="1">
    <source>
        <dbReference type="ARBA" id="ARBA00001971"/>
    </source>
</evidence>
<protein>
    <recommendedName>
        <fullName evidence="12">Cytochrome P450</fullName>
    </recommendedName>
</protein>
<dbReference type="Gene3D" id="1.10.630.10">
    <property type="entry name" value="Cytochrome P450"/>
    <property type="match status" value="1"/>
</dbReference>
<evidence type="ECO:0000256" key="6">
    <source>
        <dbReference type="ARBA" id="ARBA00023033"/>
    </source>
</evidence>
<feature type="binding site" description="axial binding residue" evidence="7">
    <location>
        <position position="441"/>
    </location>
    <ligand>
        <name>heme</name>
        <dbReference type="ChEBI" id="CHEBI:30413"/>
    </ligand>
    <ligandPart>
        <name>Fe</name>
        <dbReference type="ChEBI" id="CHEBI:18248"/>
    </ligandPart>
</feature>
<dbReference type="EMBL" id="CAIIXF020000005">
    <property type="protein sequence ID" value="CAH1782929.1"/>
    <property type="molecule type" value="Genomic_DNA"/>
</dbReference>
<keyword evidence="3 7" id="KW-0479">Metal-binding</keyword>
<evidence type="ECO:0000256" key="4">
    <source>
        <dbReference type="ARBA" id="ARBA00023002"/>
    </source>
</evidence>
<evidence type="ECO:0000313" key="10">
    <source>
        <dbReference type="EMBL" id="CAH1782929.1"/>
    </source>
</evidence>
<dbReference type="PANTHER" id="PTHR24300:SF403">
    <property type="entry name" value="CYTOCHROME P450 306A1"/>
    <property type="match status" value="1"/>
</dbReference>
<accession>A0A8S4NNX2</accession>
<evidence type="ECO:0000256" key="5">
    <source>
        <dbReference type="ARBA" id="ARBA00023004"/>
    </source>
</evidence>
<comment type="caution">
    <text evidence="10">The sequence shown here is derived from an EMBL/GenBank/DDBJ whole genome shotgun (WGS) entry which is preliminary data.</text>
</comment>
<name>A0A8S4NNX2_OWEFU</name>
<comment type="cofactor">
    <cofactor evidence="1 7">
        <name>heme</name>
        <dbReference type="ChEBI" id="CHEBI:30413"/>
    </cofactor>
</comment>
<keyword evidence="9" id="KW-0472">Membrane</keyword>
<dbReference type="InterPro" id="IPR002401">
    <property type="entry name" value="Cyt_P450_E_grp-I"/>
</dbReference>
<evidence type="ECO:0000256" key="2">
    <source>
        <dbReference type="ARBA" id="ARBA00010617"/>
    </source>
</evidence>
<dbReference type="OrthoDB" id="6136963at2759"/>
<keyword evidence="11" id="KW-1185">Reference proteome</keyword>
<dbReference type="GO" id="GO:0005737">
    <property type="term" value="C:cytoplasm"/>
    <property type="evidence" value="ECO:0007669"/>
    <property type="project" value="TreeGrafter"/>
</dbReference>
<keyword evidence="9" id="KW-1133">Transmembrane helix</keyword>
<dbReference type="PROSITE" id="PS00086">
    <property type="entry name" value="CYTOCHROME_P450"/>
    <property type="match status" value="1"/>
</dbReference>
<proteinExistence type="inferred from homology"/>
<dbReference type="InterPro" id="IPR001128">
    <property type="entry name" value="Cyt_P450"/>
</dbReference>
<reference evidence="10" key="1">
    <citation type="submission" date="2022-03" db="EMBL/GenBank/DDBJ databases">
        <authorList>
            <person name="Martin C."/>
        </authorList>
    </citation>
    <scope>NUCLEOTIDE SEQUENCE</scope>
</reference>
<dbReference type="SUPFAM" id="SSF48264">
    <property type="entry name" value="Cytochrome P450"/>
    <property type="match status" value="1"/>
</dbReference>
<evidence type="ECO:0008006" key="12">
    <source>
        <dbReference type="Google" id="ProtNLM"/>
    </source>
</evidence>
<evidence type="ECO:0000256" key="3">
    <source>
        <dbReference type="ARBA" id="ARBA00022723"/>
    </source>
</evidence>
<dbReference type="InterPro" id="IPR050182">
    <property type="entry name" value="Cytochrome_P450_fam2"/>
</dbReference>
<dbReference type="GO" id="GO:0006805">
    <property type="term" value="P:xenobiotic metabolic process"/>
    <property type="evidence" value="ECO:0007669"/>
    <property type="project" value="TreeGrafter"/>
</dbReference>
<keyword evidence="7 8" id="KW-0349">Heme</keyword>
<evidence type="ECO:0000256" key="9">
    <source>
        <dbReference type="SAM" id="Phobius"/>
    </source>
</evidence>
<dbReference type="GO" id="GO:0020037">
    <property type="term" value="F:heme binding"/>
    <property type="evidence" value="ECO:0007669"/>
    <property type="project" value="InterPro"/>
</dbReference>
<dbReference type="PANTHER" id="PTHR24300">
    <property type="entry name" value="CYTOCHROME P450 508A4-RELATED"/>
    <property type="match status" value="1"/>
</dbReference>
<dbReference type="AlphaFoldDB" id="A0A8S4NNX2"/>
<dbReference type="FunFam" id="1.10.630.10:FF:000036">
    <property type="entry name" value="CYtochrome P450 family"/>
    <property type="match status" value="1"/>
</dbReference>
<comment type="similarity">
    <text evidence="2 8">Belongs to the cytochrome P450 family.</text>
</comment>
<gene>
    <name evidence="10" type="ORF">OFUS_LOCUS9326</name>
</gene>
<sequence>MDILTVIVVGIVLFFGWWYVLLKPRSGLPPGLPRLPILGSLPFLDADDPLKCFLQLKKKFGDVFTVYMANRPVVYLNSYDSIKEALEKKGENFMHRPYLFMLTESLGDEGKTSYASSSGREHKTIRHFTNKVLIRKFGFGTKTYEDHIIKEIEAMFEEIDKNEGMSYDTSDLISMAIANMINVVLYGHRLEYNDEIFGNLLHALQQFCIDMETGQILNIFPWLRYMPWQRSIVDKMAKRKVNQKHIMEQMIQRHEEGHEDVQNSFMTAWLDRMEKEKRSSNPEPVFNNVQMRLVMNDLFSGASETTKNSIYFLLAYMLHFPNLQTRIQASIDEYIGKTLLPTMEDRKKLVLAEATILEVLRCHPPVTLALPHTNLLDDTIGGYHIPAGTMVIPNLHAPHHDERYWNDPHEFNPERFIDGDGQIDKLKFDNVIAFSMGKRVCPGEALARMELFLTFTSLLQRYTFTLPPGEKLPSLKMKLGLTLTIPPYKICAVRRYKN</sequence>